<reference evidence="15 16" key="1">
    <citation type="submission" date="2019-02" db="EMBL/GenBank/DDBJ databases">
        <title>Deep-cultivation of Planctomycetes and their phenomic and genomic characterization uncovers novel biology.</title>
        <authorList>
            <person name="Wiegand S."/>
            <person name="Jogler M."/>
            <person name="Boedeker C."/>
            <person name="Pinto D."/>
            <person name="Vollmers J."/>
            <person name="Rivas-Marin E."/>
            <person name="Kohn T."/>
            <person name="Peeters S.H."/>
            <person name="Heuer A."/>
            <person name="Rast P."/>
            <person name="Oberbeckmann S."/>
            <person name="Bunk B."/>
            <person name="Jeske O."/>
            <person name="Meyerdierks A."/>
            <person name="Storesund J.E."/>
            <person name="Kallscheuer N."/>
            <person name="Luecker S."/>
            <person name="Lage O.M."/>
            <person name="Pohl T."/>
            <person name="Merkel B.J."/>
            <person name="Hornburger P."/>
            <person name="Mueller R.-W."/>
            <person name="Bruemmer F."/>
            <person name="Labrenz M."/>
            <person name="Spormann A.M."/>
            <person name="Op den Camp H."/>
            <person name="Overmann J."/>
            <person name="Amann R."/>
            <person name="Jetten M.S.M."/>
            <person name="Mascher T."/>
            <person name="Medema M.H."/>
            <person name="Devos D.P."/>
            <person name="Kaster A.-K."/>
            <person name="Ovreas L."/>
            <person name="Rohde M."/>
            <person name="Galperin M.Y."/>
            <person name="Jogler C."/>
        </authorList>
    </citation>
    <scope>NUCLEOTIDE SEQUENCE [LARGE SCALE GENOMIC DNA]</scope>
    <source>
        <strain evidence="15 16">KS4</strain>
    </source>
</reference>
<sequence length="413" mass="46063">MLKYLPVLIVMGVFGVAALESQVADGVRGVLAKIRDPFRSTTVDGFVGESRRDRRPKLTGAEYEELASVLRDVYSGSIEAWPKPQLDEGVLFEEMGLVGEVDHPKDNPTSREKVLLGKRLFFDGRLSGMGQMSCASCHIADLGWADGRARSLGHGAGQLARNTPTMLNSAFSKKQFWDGRAETLEELVVAVLTNPDEMSNSPEQVVETVQKIKGYREQIKDVFGEDKVTIEVIAKSIATYVRSVVSDGSSQFDKFLAGKQDALSDSELRGLHLFRTDARCMNCHSGPLLTDQGFHNLGLVYYGRKYEDLGRYNVTGEAEDVGRFKTPSLRNVGRTMPLTHTGFFDVRGMLNMYNAGMVDQKVKPGQEEDPLLPMKDVLLKPLHLNDQDLDDLEAFLRTLTERRRRDMMPVLPE</sequence>
<dbReference type="FunFam" id="1.10.760.10:FF:000019">
    <property type="entry name" value="Di-heme cytochrome C peroxidase"/>
    <property type="match status" value="1"/>
</dbReference>
<keyword evidence="7" id="KW-0574">Periplasm</keyword>
<dbReference type="PANTHER" id="PTHR30600:SF10">
    <property type="entry name" value="BLL6722 PROTEIN"/>
    <property type="match status" value="1"/>
</dbReference>
<comment type="pathway">
    <text evidence="2">One-carbon metabolism; methylamine degradation.</text>
</comment>
<keyword evidence="6" id="KW-0732">Signal</keyword>
<dbReference type="PROSITE" id="PS51007">
    <property type="entry name" value="CYTC"/>
    <property type="match status" value="2"/>
</dbReference>
<dbReference type="GO" id="GO:0004130">
    <property type="term" value="F:cytochrome-c peroxidase activity"/>
    <property type="evidence" value="ECO:0007669"/>
    <property type="project" value="TreeGrafter"/>
</dbReference>
<evidence type="ECO:0000256" key="4">
    <source>
        <dbReference type="ARBA" id="ARBA00022617"/>
    </source>
</evidence>
<evidence type="ECO:0000256" key="8">
    <source>
        <dbReference type="ARBA" id="ARBA00022982"/>
    </source>
</evidence>
<dbReference type="InterPro" id="IPR036909">
    <property type="entry name" value="Cyt_c-like_dom_sf"/>
</dbReference>
<proteinExistence type="predicted"/>
<dbReference type="InterPro" id="IPR051395">
    <property type="entry name" value="Cytochrome_c_Peroxidase/MauG"/>
</dbReference>
<keyword evidence="8" id="KW-0249">Electron transport</keyword>
<keyword evidence="16" id="KW-1185">Reference proteome</keyword>
<dbReference type="Proteomes" id="UP000317369">
    <property type="component" value="Chromosome"/>
</dbReference>
<dbReference type="RefSeq" id="WP_200761654.1">
    <property type="nucleotide sequence ID" value="NZ_CP036425.1"/>
</dbReference>
<protein>
    <recommendedName>
        <fullName evidence="12">Methylamine utilization protein MauG</fullName>
    </recommendedName>
</protein>
<evidence type="ECO:0000256" key="7">
    <source>
        <dbReference type="ARBA" id="ARBA00022764"/>
    </source>
</evidence>
<evidence type="ECO:0000256" key="10">
    <source>
        <dbReference type="ARBA" id="ARBA00023004"/>
    </source>
</evidence>
<dbReference type="EMBL" id="CP036425">
    <property type="protein sequence ID" value="QDU33393.1"/>
    <property type="molecule type" value="Genomic_DNA"/>
</dbReference>
<evidence type="ECO:0000313" key="15">
    <source>
        <dbReference type="EMBL" id="QDU33393.1"/>
    </source>
</evidence>
<evidence type="ECO:0000256" key="12">
    <source>
        <dbReference type="ARBA" id="ARBA00073576"/>
    </source>
</evidence>
<evidence type="ECO:0000256" key="2">
    <source>
        <dbReference type="ARBA" id="ARBA00004856"/>
    </source>
</evidence>
<comment type="subcellular location">
    <subcellularLocation>
        <location evidence="1">Periplasm</location>
    </subcellularLocation>
</comment>
<dbReference type="Gene3D" id="1.10.760.10">
    <property type="entry name" value="Cytochrome c-like domain"/>
    <property type="match status" value="2"/>
</dbReference>
<dbReference type="InterPro" id="IPR004852">
    <property type="entry name" value="Di-haem_cyt_c_peroxidsae"/>
</dbReference>
<keyword evidence="3" id="KW-0813">Transport</keyword>
<dbReference type="Pfam" id="PF03150">
    <property type="entry name" value="CCP_MauG"/>
    <property type="match status" value="1"/>
</dbReference>
<dbReference type="AlphaFoldDB" id="A0A517YT27"/>
<keyword evidence="10 13" id="KW-0408">Iron</keyword>
<evidence type="ECO:0000256" key="6">
    <source>
        <dbReference type="ARBA" id="ARBA00022729"/>
    </source>
</evidence>
<keyword evidence="9 15" id="KW-0560">Oxidoreductase</keyword>
<evidence type="ECO:0000256" key="3">
    <source>
        <dbReference type="ARBA" id="ARBA00022448"/>
    </source>
</evidence>
<keyword evidence="15" id="KW-0575">Peroxidase</keyword>
<evidence type="ECO:0000256" key="9">
    <source>
        <dbReference type="ARBA" id="ARBA00023002"/>
    </source>
</evidence>
<evidence type="ECO:0000256" key="1">
    <source>
        <dbReference type="ARBA" id="ARBA00004418"/>
    </source>
</evidence>
<name>A0A517YT27_9BACT</name>
<dbReference type="GO" id="GO:0020037">
    <property type="term" value="F:heme binding"/>
    <property type="evidence" value="ECO:0007669"/>
    <property type="project" value="InterPro"/>
</dbReference>
<evidence type="ECO:0000256" key="13">
    <source>
        <dbReference type="PROSITE-ProRule" id="PRU00433"/>
    </source>
</evidence>
<evidence type="ECO:0000313" key="16">
    <source>
        <dbReference type="Proteomes" id="UP000317369"/>
    </source>
</evidence>
<dbReference type="GO" id="GO:0046872">
    <property type="term" value="F:metal ion binding"/>
    <property type="evidence" value="ECO:0007669"/>
    <property type="project" value="UniProtKB-KW"/>
</dbReference>
<keyword evidence="5 13" id="KW-0479">Metal-binding</keyword>
<evidence type="ECO:0000256" key="5">
    <source>
        <dbReference type="ARBA" id="ARBA00022723"/>
    </source>
</evidence>
<comment type="function">
    <text evidence="11">Involved in methylamine metabolism. Essential for the maturation of the beta subunit of MADH, presumably via a step in the biosynthesis of tryptophan tryptophylquinone (TTQ), the cofactor of MADH.</text>
</comment>
<dbReference type="GO" id="GO:0009055">
    <property type="term" value="F:electron transfer activity"/>
    <property type="evidence" value="ECO:0007669"/>
    <property type="project" value="InterPro"/>
</dbReference>
<dbReference type="SUPFAM" id="SSF46626">
    <property type="entry name" value="Cytochrome c"/>
    <property type="match status" value="2"/>
</dbReference>
<dbReference type="PANTHER" id="PTHR30600">
    <property type="entry name" value="CYTOCHROME C PEROXIDASE-RELATED"/>
    <property type="match status" value="1"/>
</dbReference>
<gene>
    <name evidence="15" type="primary">ccp</name>
    <name evidence="15" type="ORF">KS4_14390</name>
</gene>
<accession>A0A517YT27</accession>
<feature type="domain" description="Cytochrome c" evidence="14">
    <location>
        <begin position="265"/>
        <end position="400"/>
    </location>
</feature>
<dbReference type="KEGG" id="pcor:KS4_14390"/>
<dbReference type="InterPro" id="IPR009056">
    <property type="entry name" value="Cyt_c-like_dom"/>
</dbReference>
<keyword evidence="4 13" id="KW-0349">Heme</keyword>
<feature type="domain" description="Cytochrome c" evidence="14">
    <location>
        <begin position="112"/>
        <end position="220"/>
    </location>
</feature>
<organism evidence="15 16">
    <name type="scientific">Poriferisphaera corsica</name>
    <dbReference type="NCBI Taxonomy" id="2528020"/>
    <lineage>
        <taxon>Bacteria</taxon>
        <taxon>Pseudomonadati</taxon>
        <taxon>Planctomycetota</taxon>
        <taxon>Phycisphaerae</taxon>
        <taxon>Phycisphaerales</taxon>
        <taxon>Phycisphaeraceae</taxon>
        <taxon>Poriferisphaera</taxon>
    </lineage>
</organism>
<evidence type="ECO:0000259" key="14">
    <source>
        <dbReference type="PROSITE" id="PS51007"/>
    </source>
</evidence>
<dbReference type="GO" id="GO:0042597">
    <property type="term" value="C:periplasmic space"/>
    <property type="evidence" value="ECO:0007669"/>
    <property type="project" value="UniProtKB-SubCell"/>
</dbReference>
<evidence type="ECO:0000256" key="11">
    <source>
        <dbReference type="ARBA" id="ARBA00058991"/>
    </source>
</evidence>